<organism evidence="6 7">
    <name type="scientific">Equus przewalskii</name>
    <name type="common">Przewalski's horse</name>
    <name type="synonym">Equus caballus przewalskii</name>
    <dbReference type="NCBI Taxonomy" id="9798"/>
    <lineage>
        <taxon>Eukaryota</taxon>
        <taxon>Metazoa</taxon>
        <taxon>Chordata</taxon>
        <taxon>Craniata</taxon>
        <taxon>Vertebrata</taxon>
        <taxon>Euteleostomi</taxon>
        <taxon>Mammalia</taxon>
        <taxon>Eutheria</taxon>
        <taxon>Laurasiatheria</taxon>
        <taxon>Perissodactyla</taxon>
        <taxon>Equidae</taxon>
        <taxon>Equus</taxon>
    </lineage>
</organism>
<evidence type="ECO:0000256" key="2">
    <source>
        <dbReference type="ARBA" id="ARBA00007262"/>
    </source>
</evidence>
<dbReference type="PANTHER" id="PTHR16932:SF2">
    <property type="entry name" value="INTERFERON ALPHA-INDUCIBLE PROTEIN 27, MITOCHONDRIAL"/>
    <property type="match status" value="1"/>
</dbReference>
<reference evidence="7" key="1">
    <citation type="submission" date="2025-08" db="UniProtKB">
        <authorList>
            <consortium name="RefSeq"/>
        </authorList>
    </citation>
    <scope>IDENTIFICATION</scope>
    <source>
        <tissue evidence="7">Blood</tissue>
    </source>
</reference>
<dbReference type="PANTHER" id="PTHR16932">
    <property type="entry name" value="INTERFERON ALPHA-INDUCIBLE PROTEIN 27"/>
    <property type="match status" value="1"/>
</dbReference>
<keyword evidence="5" id="KW-0472">Membrane</keyword>
<evidence type="ECO:0000256" key="4">
    <source>
        <dbReference type="ARBA" id="ARBA00022989"/>
    </source>
</evidence>
<evidence type="ECO:0000313" key="7">
    <source>
        <dbReference type="RefSeq" id="XP_070450592.1"/>
    </source>
</evidence>
<comment type="similarity">
    <text evidence="2">Belongs to the IFI6/IFI27 family.</text>
</comment>
<evidence type="ECO:0000313" key="6">
    <source>
        <dbReference type="Proteomes" id="UP001652662"/>
    </source>
</evidence>
<dbReference type="InterPro" id="IPR009311">
    <property type="entry name" value="IFI6/IFI27-like"/>
</dbReference>
<evidence type="ECO:0000256" key="3">
    <source>
        <dbReference type="ARBA" id="ARBA00022692"/>
    </source>
</evidence>
<keyword evidence="3" id="KW-0812">Transmembrane</keyword>
<sequence>MELGQAGILVSSLASKIMSAASLAKVGGAASGSVLAGLPSLGLTLSSKAALGPAVSALGSWLGTLNGFNLLGAPAAALTVSPLAAKATAAVVGGASGAALDSGCWPRLSLPQAQSSPASLDLLKSPSLRRVWGMRGPFPQPSPQPSSSPPIALTVGAVPVVLGAMGFTGAGITASSLAAKMMSTAAIANGGGVAAGSLVATLQSVGAAGLSLSSKVILGSTGSALVSLMAPL</sequence>
<gene>
    <name evidence="7" type="primary">LOC103562394</name>
</gene>
<evidence type="ECO:0000256" key="5">
    <source>
        <dbReference type="ARBA" id="ARBA00023136"/>
    </source>
</evidence>
<dbReference type="RefSeq" id="XP_070450592.1">
    <property type="nucleotide sequence ID" value="XM_070594491.1"/>
</dbReference>
<dbReference type="Pfam" id="PF06140">
    <property type="entry name" value="Ifi-6-16"/>
    <property type="match status" value="1"/>
</dbReference>
<protein>
    <submittedName>
        <fullName evidence="7">Interferon alpha-inducible protein 27-like protein 2B isoform X1</fullName>
    </submittedName>
</protein>
<comment type="subcellular location">
    <subcellularLocation>
        <location evidence="1">Membrane</location>
        <topology evidence="1">Multi-pass membrane protein</topology>
    </subcellularLocation>
</comment>
<dbReference type="GeneID" id="103562394"/>
<accession>A0ABM4MD25</accession>
<proteinExistence type="inferred from homology"/>
<dbReference type="Gene3D" id="6.10.110.10">
    <property type="match status" value="2"/>
</dbReference>
<keyword evidence="6" id="KW-1185">Reference proteome</keyword>
<keyword evidence="4" id="KW-1133">Transmembrane helix</keyword>
<dbReference type="Proteomes" id="UP001652662">
    <property type="component" value="Chromosome 25"/>
</dbReference>
<evidence type="ECO:0000256" key="1">
    <source>
        <dbReference type="ARBA" id="ARBA00004141"/>
    </source>
</evidence>
<dbReference type="InterPro" id="IPR038213">
    <property type="entry name" value="IFI6/IFI27-like_sf"/>
</dbReference>
<name>A0ABM4MD25_EQUPR</name>